<evidence type="ECO:0000313" key="2">
    <source>
        <dbReference type="Proteomes" id="UP000827976"/>
    </source>
</evidence>
<dbReference type="Proteomes" id="UP000827976">
    <property type="component" value="Chromosome 13"/>
</dbReference>
<comment type="caution">
    <text evidence="1">The sequence shown here is derived from an EMBL/GenBank/DDBJ whole genome shotgun (WGS) entry which is preliminary data.</text>
</comment>
<keyword evidence="1" id="KW-0378">Hydrolase</keyword>
<protein>
    <submittedName>
        <fullName evidence="1">P-loop containing nucleoside triphosphate hydrolase protein</fullName>
    </submittedName>
</protein>
<gene>
    <name evidence="1" type="ORF">IHE45_13G067700</name>
</gene>
<evidence type="ECO:0000313" key="1">
    <source>
        <dbReference type="EMBL" id="KAH7665963.1"/>
    </source>
</evidence>
<keyword evidence="2" id="KW-1185">Reference proteome</keyword>
<organism evidence="1 2">
    <name type="scientific">Dioscorea alata</name>
    <name type="common">Purple yam</name>
    <dbReference type="NCBI Taxonomy" id="55571"/>
    <lineage>
        <taxon>Eukaryota</taxon>
        <taxon>Viridiplantae</taxon>
        <taxon>Streptophyta</taxon>
        <taxon>Embryophyta</taxon>
        <taxon>Tracheophyta</taxon>
        <taxon>Spermatophyta</taxon>
        <taxon>Magnoliopsida</taxon>
        <taxon>Liliopsida</taxon>
        <taxon>Dioscoreales</taxon>
        <taxon>Dioscoreaceae</taxon>
        <taxon>Dioscorea</taxon>
    </lineage>
</organism>
<reference evidence="2" key="1">
    <citation type="journal article" date="2022" name="Nat. Commun.">
        <title>Chromosome evolution and the genetic basis of agronomically important traits in greater yam.</title>
        <authorList>
            <person name="Bredeson J.V."/>
            <person name="Lyons J.B."/>
            <person name="Oniyinde I.O."/>
            <person name="Okereke N.R."/>
            <person name="Kolade O."/>
            <person name="Nnabue I."/>
            <person name="Nwadili C.O."/>
            <person name="Hribova E."/>
            <person name="Parker M."/>
            <person name="Nwogha J."/>
            <person name="Shu S."/>
            <person name="Carlson J."/>
            <person name="Kariba R."/>
            <person name="Muthemba S."/>
            <person name="Knop K."/>
            <person name="Barton G.J."/>
            <person name="Sherwood A.V."/>
            <person name="Lopez-Montes A."/>
            <person name="Asiedu R."/>
            <person name="Jamnadass R."/>
            <person name="Muchugi A."/>
            <person name="Goodstein D."/>
            <person name="Egesi C.N."/>
            <person name="Featherston J."/>
            <person name="Asfaw A."/>
            <person name="Simpson G.G."/>
            <person name="Dolezel J."/>
            <person name="Hendre P.S."/>
            <person name="Van Deynze A."/>
            <person name="Kumar P.L."/>
            <person name="Obidiegwu J.E."/>
            <person name="Bhattacharjee R."/>
            <person name="Rokhsar D.S."/>
        </authorList>
    </citation>
    <scope>NUCLEOTIDE SEQUENCE [LARGE SCALE GENOMIC DNA]</scope>
    <source>
        <strain evidence="2">cv. TDa95/00328</strain>
    </source>
</reference>
<name>A0ACB7UZ09_DIOAL</name>
<proteinExistence type="predicted"/>
<dbReference type="EMBL" id="CM037023">
    <property type="protein sequence ID" value="KAH7665963.1"/>
    <property type="molecule type" value="Genomic_DNA"/>
</dbReference>
<accession>A0ACB7UZ09</accession>
<sequence length="922" mass="106230">MQDPVSCLCSCIQSYVTRQDISYVFRTKEKIDDLKNTMKHLMATKEDVQRKLHDPQHNGKLLDNQHQVKDWLRDVGEKEDKVERLLDEYGKGNCVPAGSCSLNCFSRYKISRNAFKLIGEINQLKVEQPEIKFTDIPPPKAVPESSKIVGKKIMSNVDIVRSYLADEKIGIIGIWGMGGVGKSTLLKKIRHSLSGDANMGFKHVLFIEASKGIHVEEFQKQIAERLNLKSSAGKEDIFNVLNPSNFVLLLDNIWEEVDLIALGIPHPYSEDNSTSQFKHKVIFTTRSEDVCAKMGAGENIIKMECLEEDEAWALFKHNVNLDVIESDENFKEIAWQVMEKCGGLPLALKVVGKAMSNKKTIQNWEVVLNSDTEVVQGVHESLLPILKFSYDNLPRNIQQCFLCASTLRGSSKDDVLECWMGLGLIGDFVNLQKAYGKAADIFQKLEESCLLYFSDEGKVHLHDVIYEMAMWIASDCGRIKDKWIVKKYDRQAKITTEDQENWRSANRVIIHGHFKLLPNLSHQCSGLLCLMMQGSYHLENIPEGFFRQMPNLTYFDIQGTGIEELPKDIKCLINLQYLNISSTNISSLPKELVYLKKLQYLICRYLKRLGKVEEDLMSKLQKLKVIDIYPTGWVDPEELKKLKKYNSIKAIGMSVVSEEVLQQLSCLPTTKLYIENLDNVDFLSFDTLSCKDHGFLQELEIRSCPQLKELVMNGRKTHLNKLIIFDVKQLQNIIWKDVLPQEFFPTLKRLSIYKCKLASVAWVLHLPRLIHLNIRSCAEIEMLFNVEEEREIQQVSEPPMFPHLECLELAKLPKLVRISNVALDCPRLSYFSVRKCLNLKKLPFERGIINGQIRTYCDREWWENLEWEDASSSHYLSPYSLDESLSPPTYKQDFFWRVNLMVFFYSLPVFPTSSYVLWNHEC</sequence>